<dbReference type="EMBL" id="CAJOBC010124655">
    <property type="protein sequence ID" value="CAF4589508.1"/>
    <property type="molecule type" value="Genomic_DNA"/>
</dbReference>
<evidence type="ECO:0000259" key="1">
    <source>
        <dbReference type="PROSITE" id="PS50878"/>
    </source>
</evidence>
<evidence type="ECO:0000313" key="2">
    <source>
        <dbReference type="EMBL" id="CAF4589508.1"/>
    </source>
</evidence>
<dbReference type="InterPro" id="IPR000477">
    <property type="entry name" value="RT_dom"/>
</dbReference>
<sequence length="146" mass="16669">MWYPALMKTLEELNMPLQLRRWIFGWLQNRSMTISHGGAESRIFRIFVGAPQGSVLAALLFRLHIHFLPYYFAQITSHLFADDLTMVIKGALEMKLSDNIKFLQRQAKSVLKGLEKLADDHILPVNVAKTEAMLVHSVVATSFIQD</sequence>
<protein>
    <recommendedName>
        <fullName evidence="1">Reverse transcriptase domain-containing protein</fullName>
    </recommendedName>
</protein>
<feature type="domain" description="Reverse transcriptase" evidence="1">
    <location>
        <begin position="1"/>
        <end position="146"/>
    </location>
</feature>
<comment type="caution">
    <text evidence="2">The sequence shown here is derived from an EMBL/GenBank/DDBJ whole genome shotgun (WGS) entry which is preliminary data.</text>
</comment>
<organism evidence="2 3">
    <name type="scientific">Didymodactylos carnosus</name>
    <dbReference type="NCBI Taxonomy" id="1234261"/>
    <lineage>
        <taxon>Eukaryota</taxon>
        <taxon>Metazoa</taxon>
        <taxon>Spiralia</taxon>
        <taxon>Gnathifera</taxon>
        <taxon>Rotifera</taxon>
        <taxon>Eurotatoria</taxon>
        <taxon>Bdelloidea</taxon>
        <taxon>Philodinida</taxon>
        <taxon>Philodinidae</taxon>
        <taxon>Didymodactylos</taxon>
    </lineage>
</organism>
<dbReference type="OrthoDB" id="445826at2759"/>
<reference evidence="2" key="1">
    <citation type="submission" date="2021-02" db="EMBL/GenBank/DDBJ databases">
        <authorList>
            <person name="Nowell W R."/>
        </authorList>
    </citation>
    <scope>NUCLEOTIDE SEQUENCE</scope>
</reference>
<gene>
    <name evidence="2" type="ORF">SRO942_LOCUS48442</name>
</gene>
<dbReference type="PROSITE" id="PS50878">
    <property type="entry name" value="RT_POL"/>
    <property type="match status" value="1"/>
</dbReference>
<dbReference type="AlphaFoldDB" id="A0A8S2YZ46"/>
<name>A0A8S2YZ46_9BILA</name>
<accession>A0A8S2YZ46</accession>
<dbReference type="Proteomes" id="UP000681722">
    <property type="component" value="Unassembled WGS sequence"/>
</dbReference>
<dbReference type="Pfam" id="PF00078">
    <property type="entry name" value="RVT_1"/>
    <property type="match status" value="1"/>
</dbReference>
<proteinExistence type="predicted"/>
<evidence type="ECO:0000313" key="3">
    <source>
        <dbReference type="Proteomes" id="UP000681722"/>
    </source>
</evidence>